<comment type="catalytic activity">
    <reaction evidence="12">
        <text>N,1-di-(9Z-octadecenoyl)-sn-glycero-3-phosphoethanolamine + H2O = N-(9Z-octadecenoyl) ethanolamine + 1-(9Z-octadecenoyl)-sn-glycero-3-phosphate + H(+)</text>
        <dbReference type="Rhea" id="RHEA:56460"/>
        <dbReference type="ChEBI" id="CHEBI:15377"/>
        <dbReference type="ChEBI" id="CHEBI:15378"/>
        <dbReference type="ChEBI" id="CHEBI:71466"/>
        <dbReference type="ChEBI" id="CHEBI:74544"/>
        <dbReference type="ChEBI" id="CHEBI:85222"/>
    </reaction>
    <physiologicalReaction direction="left-to-right" evidence="12">
        <dbReference type="Rhea" id="RHEA:56461"/>
    </physiologicalReaction>
</comment>
<comment type="caution">
    <text evidence="15">The sequence shown here is derived from an EMBL/GenBank/DDBJ whole genome shotgun (WGS) entry which is preliminary data.</text>
</comment>
<evidence type="ECO:0000256" key="13">
    <source>
        <dbReference type="SAM" id="SignalP"/>
    </source>
</evidence>
<comment type="catalytic activity">
    <reaction evidence="8">
        <text>1-O-hexadecyl-sn-glycero-3-phosphocholine + H2O = 1-O-hexadecyl-sn-glycero-3-phosphate + choline + H(+)</text>
        <dbReference type="Rhea" id="RHEA:41143"/>
        <dbReference type="ChEBI" id="CHEBI:15354"/>
        <dbReference type="ChEBI" id="CHEBI:15377"/>
        <dbReference type="ChEBI" id="CHEBI:15378"/>
        <dbReference type="ChEBI" id="CHEBI:64496"/>
        <dbReference type="ChEBI" id="CHEBI:77580"/>
    </reaction>
    <physiologicalReaction direction="left-to-right" evidence="8">
        <dbReference type="Rhea" id="RHEA:41144"/>
    </physiologicalReaction>
</comment>
<dbReference type="GO" id="GO:0005789">
    <property type="term" value="C:endoplasmic reticulum membrane"/>
    <property type="evidence" value="ECO:0007669"/>
    <property type="project" value="TreeGrafter"/>
</dbReference>
<dbReference type="Proteomes" id="UP000789390">
    <property type="component" value="Unassembled WGS sequence"/>
</dbReference>
<comment type="similarity">
    <text evidence="2">Belongs to the glycerophosphoryl diester phosphodiesterase family.</text>
</comment>
<accession>A0A8J2WLK6</accession>
<dbReference type="Pfam" id="PF03009">
    <property type="entry name" value="GDPD"/>
    <property type="match status" value="1"/>
</dbReference>
<evidence type="ECO:0000259" key="14">
    <source>
        <dbReference type="PROSITE" id="PS51704"/>
    </source>
</evidence>
<comment type="catalytic activity">
    <reaction evidence="10">
        <text>N-hexadecanoyl-1-(9Z-octadecenoyl)-sn-glycero-3-phosphoethanolamine + H2O = N-hexadecanoylethanolamine + 1-(9Z-octadecenoyl)-sn-glycero-3-phosphate + H(+)</text>
        <dbReference type="Rhea" id="RHEA:53168"/>
        <dbReference type="ChEBI" id="CHEBI:15377"/>
        <dbReference type="ChEBI" id="CHEBI:15378"/>
        <dbReference type="ChEBI" id="CHEBI:71464"/>
        <dbReference type="ChEBI" id="CHEBI:74544"/>
        <dbReference type="ChEBI" id="CHEBI:85217"/>
    </reaction>
    <physiologicalReaction direction="left-to-right" evidence="10">
        <dbReference type="Rhea" id="RHEA:53169"/>
    </physiologicalReaction>
</comment>
<dbReference type="InterPro" id="IPR017946">
    <property type="entry name" value="PLC-like_Pdiesterase_TIM-brl"/>
</dbReference>
<keyword evidence="13" id="KW-0732">Signal</keyword>
<evidence type="ECO:0000256" key="2">
    <source>
        <dbReference type="ARBA" id="ARBA00007277"/>
    </source>
</evidence>
<dbReference type="OrthoDB" id="1058301at2759"/>
<evidence type="ECO:0000256" key="12">
    <source>
        <dbReference type="ARBA" id="ARBA00048947"/>
    </source>
</evidence>
<organism evidence="15 16">
    <name type="scientific">Daphnia galeata</name>
    <dbReference type="NCBI Taxonomy" id="27404"/>
    <lineage>
        <taxon>Eukaryota</taxon>
        <taxon>Metazoa</taxon>
        <taxon>Ecdysozoa</taxon>
        <taxon>Arthropoda</taxon>
        <taxon>Crustacea</taxon>
        <taxon>Branchiopoda</taxon>
        <taxon>Diplostraca</taxon>
        <taxon>Cladocera</taxon>
        <taxon>Anomopoda</taxon>
        <taxon>Daphniidae</taxon>
        <taxon>Daphnia</taxon>
    </lineage>
</organism>
<keyword evidence="3" id="KW-0812">Transmembrane</keyword>
<evidence type="ECO:0000256" key="7">
    <source>
        <dbReference type="ARBA" id="ARBA00023136"/>
    </source>
</evidence>
<evidence type="ECO:0000313" key="16">
    <source>
        <dbReference type="Proteomes" id="UP000789390"/>
    </source>
</evidence>
<proteinExistence type="inferred from homology"/>
<dbReference type="GO" id="GO:0004622">
    <property type="term" value="F:phosphatidylcholine lysophospholipase activity"/>
    <property type="evidence" value="ECO:0007669"/>
    <property type="project" value="TreeGrafter"/>
</dbReference>
<protein>
    <recommendedName>
        <fullName evidence="14">GP-PDE domain-containing protein</fullName>
    </recommendedName>
</protein>
<evidence type="ECO:0000256" key="1">
    <source>
        <dbReference type="ARBA" id="ARBA00004370"/>
    </source>
</evidence>
<dbReference type="InterPro" id="IPR052271">
    <property type="entry name" value="GDPD-Related"/>
</dbReference>
<dbReference type="PANTHER" id="PTHR42758">
    <property type="entry name" value="PHOSPHATIDYLGLYCEROL PHOSPHOLIPASE C"/>
    <property type="match status" value="1"/>
</dbReference>
<comment type="catalytic activity">
    <reaction evidence="11">
        <text>1-O-(1Z-octadecenyl)-sn-glycero-3-phospho-N-hexadecanoyl-ethanolamine + H2O = 1-O-(1Z-octadecenyl)-sn-glycero-3-phosphate + N-hexadecanoylethanolamine + H(+)</text>
        <dbReference type="Rhea" id="RHEA:53184"/>
        <dbReference type="ChEBI" id="CHEBI:15377"/>
        <dbReference type="ChEBI" id="CHEBI:15378"/>
        <dbReference type="ChEBI" id="CHEBI:71464"/>
        <dbReference type="ChEBI" id="CHEBI:137009"/>
        <dbReference type="ChEBI" id="CHEBI:137017"/>
    </reaction>
    <physiologicalReaction direction="left-to-right" evidence="11">
        <dbReference type="Rhea" id="RHEA:53185"/>
    </physiologicalReaction>
</comment>
<dbReference type="GO" id="GO:0008081">
    <property type="term" value="F:phosphoric diester hydrolase activity"/>
    <property type="evidence" value="ECO:0007669"/>
    <property type="project" value="InterPro"/>
</dbReference>
<evidence type="ECO:0000313" key="15">
    <source>
        <dbReference type="EMBL" id="CAH0109208.1"/>
    </source>
</evidence>
<keyword evidence="5" id="KW-1133">Transmembrane helix</keyword>
<dbReference type="GO" id="GO:0046475">
    <property type="term" value="P:glycerophospholipid catabolic process"/>
    <property type="evidence" value="ECO:0007669"/>
    <property type="project" value="TreeGrafter"/>
</dbReference>
<dbReference type="SUPFAM" id="SSF51695">
    <property type="entry name" value="PLC-like phosphodiesterases"/>
    <property type="match status" value="1"/>
</dbReference>
<dbReference type="PANTHER" id="PTHR42758:SF2">
    <property type="entry name" value="PHOSPHATIDYLGLYCEROL PHOSPHOLIPASE C"/>
    <property type="match status" value="1"/>
</dbReference>
<evidence type="ECO:0000256" key="4">
    <source>
        <dbReference type="ARBA" id="ARBA00022801"/>
    </source>
</evidence>
<comment type="subcellular location">
    <subcellularLocation>
        <location evidence="1">Membrane</location>
    </subcellularLocation>
</comment>
<evidence type="ECO:0000256" key="10">
    <source>
        <dbReference type="ARBA" id="ARBA00047538"/>
    </source>
</evidence>
<reference evidence="15" key="1">
    <citation type="submission" date="2021-11" db="EMBL/GenBank/DDBJ databases">
        <authorList>
            <person name="Schell T."/>
        </authorList>
    </citation>
    <scope>NUCLEOTIDE SEQUENCE</scope>
    <source>
        <strain evidence="15">M5</strain>
    </source>
</reference>
<evidence type="ECO:0000256" key="5">
    <source>
        <dbReference type="ARBA" id="ARBA00022989"/>
    </source>
</evidence>
<dbReference type="PROSITE" id="PS51704">
    <property type="entry name" value="GP_PDE"/>
    <property type="match status" value="1"/>
</dbReference>
<dbReference type="AlphaFoldDB" id="A0A8J2WLK6"/>
<sequence length="104" mass="11437">MAFLSVLLASLSSYAVTSLVLLHYPQLLHKPKNSRKIKHISHRGGAGENYENTLTVLSHAVNLGTDICITKDKQVVVAHDPSLLRISGVDALIEDLDYHQLPLL</sequence>
<keyword evidence="4" id="KW-0378">Hydrolase</keyword>
<feature type="signal peptide" evidence="13">
    <location>
        <begin position="1"/>
        <end position="17"/>
    </location>
</feature>
<evidence type="ECO:0000256" key="9">
    <source>
        <dbReference type="ARBA" id="ARBA00047392"/>
    </source>
</evidence>
<feature type="chain" id="PRO_5035159182" description="GP-PDE domain-containing protein" evidence="13">
    <location>
        <begin position="18"/>
        <end position="104"/>
    </location>
</feature>
<gene>
    <name evidence="15" type="ORF">DGAL_LOCUS12675</name>
</gene>
<name>A0A8J2WLK6_9CRUS</name>
<evidence type="ECO:0000256" key="3">
    <source>
        <dbReference type="ARBA" id="ARBA00022692"/>
    </source>
</evidence>
<evidence type="ECO:0000256" key="6">
    <source>
        <dbReference type="ARBA" id="ARBA00023098"/>
    </source>
</evidence>
<feature type="domain" description="GP-PDE" evidence="14">
    <location>
        <begin position="37"/>
        <end position="104"/>
    </location>
</feature>
<dbReference type="InterPro" id="IPR030395">
    <property type="entry name" value="GP_PDE_dom"/>
</dbReference>
<evidence type="ECO:0000256" key="8">
    <source>
        <dbReference type="ARBA" id="ARBA00036083"/>
    </source>
</evidence>
<keyword evidence="6" id="KW-0443">Lipid metabolism</keyword>
<dbReference type="EMBL" id="CAKKLH010000291">
    <property type="protein sequence ID" value="CAH0109208.1"/>
    <property type="molecule type" value="Genomic_DNA"/>
</dbReference>
<keyword evidence="7" id="KW-0472">Membrane</keyword>
<dbReference type="Gene3D" id="3.20.20.190">
    <property type="entry name" value="Phosphatidylinositol (PI) phosphodiesterase"/>
    <property type="match status" value="1"/>
</dbReference>
<keyword evidence="16" id="KW-1185">Reference proteome</keyword>
<comment type="catalytic activity">
    <reaction evidence="9">
        <text>N-(5Z,8Z,11Z,14Z-eicosatetraenoyl)-1-(9Z-octadecenoyl)-sn-glycero-3-phosphoethanolamine + H2O = N-(5Z,8Z,11Z,14Z-eicosatetraenoyl)-ethanolamine + 1-(9Z-octadecenoyl)-sn-glycero-3-phosphate + H(+)</text>
        <dbReference type="Rhea" id="RHEA:45544"/>
        <dbReference type="ChEBI" id="CHEBI:2700"/>
        <dbReference type="ChEBI" id="CHEBI:15377"/>
        <dbReference type="ChEBI" id="CHEBI:15378"/>
        <dbReference type="ChEBI" id="CHEBI:74544"/>
        <dbReference type="ChEBI" id="CHEBI:85223"/>
    </reaction>
    <physiologicalReaction direction="left-to-right" evidence="9">
        <dbReference type="Rhea" id="RHEA:45545"/>
    </physiologicalReaction>
</comment>
<evidence type="ECO:0000256" key="11">
    <source>
        <dbReference type="ARBA" id="ARBA00048580"/>
    </source>
</evidence>